<evidence type="ECO:0000256" key="4">
    <source>
        <dbReference type="ARBA" id="ARBA00022676"/>
    </source>
</evidence>
<feature type="transmembrane region" description="Helical" evidence="12">
    <location>
        <begin position="118"/>
        <end position="139"/>
    </location>
</feature>
<feature type="transmembrane region" description="Helical" evidence="12">
    <location>
        <begin position="392"/>
        <end position="411"/>
    </location>
</feature>
<keyword evidence="4 12" id="KW-0328">Glycosyltransferase</keyword>
<dbReference type="PANTHER" id="PTHR12413:SF1">
    <property type="entry name" value="DOLICHYL PYROPHOSPHATE MAN9GLCNAC2 ALPHA-1,3-GLUCOSYLTRANSFERASE"/>
    <property type="match status" value="1"/>
</dbReference>
<dbReference type="EC" id="2.4.1.-" evidence="12"/>
<dbReference type="GeneID" id="109475805"/>
<dbReference type="RefSeq" id="XP_019632134.1">
    <property type="nucleotide sequence ID" value="XM_019776575.1"/>
</dbReference>
<feature type="transmembrane region" description="Helical" evidence="12">
    <location>
        <begin position="303"/>
        <end position="324"/>
    </location>
</feature>
<comment type="function">
    <text evidence="10">Dolichyl pyrophosphate Man9GlcNAc2 alpha-1,3-glucosyltransferase that operates in the biosynthetic pathway of dolichol-linked oligosaccharides, the glycan precursors employed in protein asparagine (N)-glycosylation. The assembly of dolichol-linked oligosaccharides begins on the cytosolic side of the endoplasmic reticulum membrane and finishes in its lumen. The sequential addition of sugars to dolichol pyrophosphate produces dolichol-linked oligosaccharides containing fourteen sugars, including two GlcNAcs, nine mannoses and three glucoses. Once assembled, the oligosaccharide is transferred from the lipid to nascent proteins by oligosaccharyltransferases. In the lumen of the endoplasmic reticulum, adds the first glucose residue from dolichyl phosphate glucose (Dol-P-Glc) onto the lipid-linked oligosaccharide intermediate Man(9)GlcNAc(2)-PP-Dol to produce Glc(1)Man(9)GlcNAc(2)-PP-Dol. Glc(1)Man(9)GlcNAc(2)-PP-Dol is a substrate for ALG8, the following enzyme in the biosynthetic pathway.</text>
</comment>
<feature type="transmembrane region" description="Helical" evidence="12">
    <location>
        <begin position="477"/>
        <end position="496"/>
    </location>
</feature>
<keyword evidence="9 12" id="KW-0472">Membrane</keyword>
<proteinExistence type="inferred from homology"/>
<evidence type="ECO:0000256" key="3">
    <source>
        <dbReference type="ARBA" id="ARBA00008715"/>
    </source>
</evidence>
<evidence type="ECO:0000313" key="14">
    <source>
        <dbReference type="RefSeq" id="XP_019632134.1"/>
    </source>
</evidence>
<comment type="catalytic activity">
    <reaction evidence="11">
        <text>an alpha-D-Man-(1-&gt;2)-alpha-D-Man-(1-&gt;2)-alpha-D-Man-(1-&gt;3)-[alpha-D-Man-(1-&gt;2)-alpha-D-Man-(1-&gt;3)-[alpha-D-Man-(1-&gt;2)-alpha-D-Man-(1-&gt;6)]-alpha-D-Man-(1-&gt;6)]-beta-D-Man-(1-&gt;4)-beta-D-GlcNAc-(1-&gt;4)-alpha-D-GlcNAc-diphospho-di-trans,poly-cis-dolichol + a di-trans,poly-cis-dolichyl beta-D-glucosyl phosphate = an alpha-D-Glc-(1-&gt;3)-alpha-D-Man-(1-&gt;2)-alpha-D-Man-(1-&gt;2)-alpha-D-Man-(1-&gt;3)-[alpha-D-Man-(1-&gt;2)-alpha-D-Man-(1-&gt;3)-[alpha-D-Man-(1-&gt;2)-alpha-D-Man-(1-&gt;6)]-alpha-D-Man-(1-&gt;6)]-beta-D-Man-(1-&gt;4)-beta-D-GlcNAc-(1-&gt;4)-alpha-D-GlcNAc-diphospho-di-trans,poly-cis-dolichol + a di-trans,poly-cis-dolichyl phosphate + H(+)</text>
        <dbReference type="Rhea" id="RHEA:30635"/>
        <dbReference type="Rhea" id="RHEA-COMP:19498"/>
        <dbReference type="Rhea" id="RHEA-COMP:19502"/>
        <dbReference type="Rhea" id="RHEA-COMP:19520"/>
        <dbReference type="Rhea" id="RHEA-COMP:19521"/>
        <dbReference type="ChEBI" id="CHEBI:15378"/>
        <dbReference type="ChEBI" id="CHEBI:57525"/>
        <dbReference type="ChEBI" id="CHEBI:57683"/>
        <dbReference type="ChEBI" id="CHEBI:132520"/>
        <dbReference type="ChEBI" id="CHEBI:132521"/>
        <dbReference type="EC" id="2.4.1.267"/>
    </reaction>
    <physiologicalReaction direction="left-to-right" evidence="11">
        <dbReference type="Rhea" id="RHEA:30636"/>
    </physiologicalReaction>
</comment>
<evidence type="ECO:0000313" key="13">
    <source>
        <dbReference type="Proteomes" id="UP000515135"/>
    </source>
</evidence>
<keyword evidence="5 12" id="KW-0808">Transferase</keyword>
<feature type="transmembrane region" description="Helical" evidence="12">
    <location>
        <begin position="439"/>
        <end position="465"/>
    </location>
</feature>
<protein>
    <recommendedName>
        <fullName evidence="12">Alpha-1,3-glucosyltransferase</fullName>
        <ecNumber evidence="12">2.4.1.-</ecNumber>
    </recommendedName>
</protein>
<organism evidence="13 14">
    <name type="scientific">Branchiostoma belcheri</name>
    <name type="common">Amphioxus</name>
    <dbReference type="NCBI Taxonomy" id="7741"/>
    <lineage>
        <taxon>Eukaryota</taxon>
        <taxon>Metazoa</taxon>
        <taxon>Chordata</taxon>
        <taxon>Cephalochordata</taxon>
        <taxon>Leptocardii</taxon>
        <taxon>Amphioxiformes</taxon>
        <taxon>Branchiostomatidae</taxon>
        <taxon>Branchiostoma</taxon>
    </lineage>
</organism>
<dbReference type="OrthoDB" id="4983at2759"/>
<evidence type="ECO:0000256" key="7">
    <source>
        <dbReference type="ARBA" id="ARBA00022824"/>
    </source>
</evidence>
<evidence type="ECO:0000256" key="12">
    <source>
        <dbReference type="RuleBase" id="RU363110"/>
    </source>
</evidence>
<dbReference type="UniPathway" id="UPA00378"/>
<evidence type="ECO:0000256" key="8">
    <source>
        <dbReference type="ARBA" id="ARBA00022989"/>
    </source>
</evidence>
<dbReference type="Pfam" id="PF03155">
    <property type="entry name" value="Alg6_Alg8"/>
    <property type="match status" value="1"/>
</dbReference>
<sequence length="516" mass="58720">MPQHPTMDTRFGTLCTAVVFAVFVRWVVSLNSYSGMGKPPMYGDYEAQRHWMEITTNLPIKQWYFNGTDNDLLYWGLDYPPLTAYHMWLCGKVAEWIDPDWTSLFASRGYESYEHKLFMRYSVLIGDVVIYIPAVLLYCFLQKKFTHTQKVLLSCVLLLFPGLIIIDYGHFQYNSISLGLTLWAVIALSHRHEVLGSAAFMLALCYKQMSLYHAMPFFCYLLGKCWQQRWKKGFFSLCCIGVSVLATFAFVWMPFLSDKDLFLQVVHRIFPVARGVFEDKVSNFWCSLSVVVKFRNFMSHEGLLKLCLATTLLGLVPSSLDLLFRPSGNKFKLALVNSSLVFFLFSFQVHEKSILLPALPVCLLLPWRPFTSTWFLTIATFSMLPLLVKDGLVIATLITSILFIIAVELGLQGVSSDPTIGCPVCIWSSKNLPWLPHRVFFYAVKSGFYASLMGALFLGLLSVVVPPPSSLPDLWPVLISVYSCSHFIGFTLYYHIVQLMTTDSKETAAQKTKKTQ</sequence>
<keyword evidence="6 12" id="KW-0812">Transmembrane</keyword>
<gene>
    <name evidence="14" type="primary">LOC109475805</name>
</gene>
<comment type="similarity">
    <text evidence="3 12">Belongs to the ALG6/ALG8 glucosyltransferase family.</text>
</comment>
<keyword evidence="7 12" id="KW-0256">Endoplasmic reticulum</keyword>
<comment type="pathway">
    <text evidence="2 12">Protein modification; protein glycosylation.</text>
</comment>
<dbReference type="KEGG" id="bbel:109475805"/>
<feature type="transmembrane region" description="Helical" evidence="12">
    <location>
        <begin position="234"/>
        <end position="255"/>
    </location>
</feature>
<reference evidence="14" key="1">
    <citation type="submission" date="2025-08" db="UniProtKB">
        <authorList>
            <consortium name="RefSeq"/>
        </authorList>
    </citation>
    <scope>IDENTIFICATION</scope>
    <source>
        <tissue evidence="14">Gonad</tissue>
    </source>
</reference>
<dbReference type="GO" id="GO:0005789">
    <property type="term" value="C:endoplasmic reticulum membrane"/>
    <property type="evidence" value="ECO:0007669"/>
    <property type="project" value="UniProtKB-SubCell"/>
</dbReference>
<dbReference type="InterPro" id="IPR004856">
    <property type="entry name" value="Glyco_trans_ALG6/ALG8"/>
</dbReference>
<dbReference type="AlphaFoldDB" id="A0A6P4ZE08"/>
<dbReference type="PANTHER" id="PTHR12413">
    <property type="entry name" value="DOLICHYL GLYCOSYLTRANSFERASE"/>
    <property type="match status" value="1"/>
</dbReference>
<evidence type="ECO:0000256" key="10">
    <source>
        <dbReference type="ARBA" id="ARBA00044720"/>
    </source>
</evidence>
<evidence type="ECO:0000256" key="5">
    <source>
        <dbReference type="ARBA" id="ARBA00022679"/>
    </source>
</evidence>
<feature type="transmembrane region" description="Helical" evidence="12">
    <location>
        <begin position="151"/>
        <end position="171"/>
    </location>
</feature>
<keyword evidence="13" id="KW-1185">Reference proteome</keyword>
<feature type="transmembrane region" description="Helical" evidence="12">
    <location>
        <begin position="198"/>
        <end position="222"/>
    </location>
</feature>
<accession>A0A6P4ZE08</accession>
<evidence type="ECO:0000256" key="6">
    <source>
        <dbReference type="ARBA" id="ARBA00022692"/>
    </source>
</evidence>
<evidence type="ECO:0000256" key="2">
    <source>
        <dbReference type="ARBA" id="ARBA00004922"/>
    </source>
</evidence>
<keyword evidence="8 12" id="KW-1133">Transmembrane helix</keyword>
<feature type="transmembrane region" description="Helical" evidence="12">
    <location>
        <begin position="12"/>
        <end position="33"/>
    </location>
</feature>
<dbReference type="GO" id="GO:0042281">
    <property type="term" value="F:dolichyl pyrophosphate Man9GlcNAc2 alpha-1,3-glucosyltransferase activity"/>
    <property type="evidence" value="ECO:0007669"/>
    <property type="project" value="UniProtKB-EC"/>
</dbReference>
<evidence type="ECO:0000256" key="11">
    <source>
        <dbReference type="ARBA" id="ARBA00048950"/>
    </source>
</evidence>
<dbReference type="Proteomes" id="UP000515135">
    <property type="component" value="Unplaced"/>
</dbReference>
<feature type="transmembrane region" description="Helical" evidence="12">
    <location>
        <begin position="331"/>
        <end position="349"/>
    </location>
</feature>
<comment type="subcellular location">
    <subcellularLocation>
        <location evidence="1 12">Endoplasmic reticulum membrane</location>
        <topology evidence="1 12">Multi-pass membrane protein</topology>
    </subcellularLocation>
</comment>
<evidence type="ECO:0000256" key="9">
    <source>
        <dbReference type="ARBA" id="ARBA00023136"/>
    </source>
</evidence>
<evidence type="ECO:0000256" key="1">
    <source>
        <dbReference type="ARBA" id="ARBA00004477"/>
    </source>
</evidence>
<name>A0A6P4ZE08_BRABE</name>